<feature type="binding site" description="axial binding residue" evidence="11">
    <location>
        <position position="465"/>
    </location>
    <ligand>
        <name>heme</name>
        <dbReference type="ChEBI" id="CHEBI:30413"/>
    </ligand>
    <ligandPart>
        <name>Fe</name>
        <dbReference type="ChEBI" id="CHEBI:18248"/>
    </ligandPart>
</feature>
<evidence type="ECO:0000256" key="4">
    <source>
        <dbReference type="ARBA" id="ARBA00022692"/>
    </source>
</evidence>
<evidence type="ECO:0000256" key="3">
    <source>
        <dbReference type="ARBA" id="ARBA00022617"/>
    </source>
</evidence>
<dbReference type="GO" id="GO:0004497">
    <property type="term" value="F:monooxygenase activity"/>
    <property type="evidence" value="ECO:0007669"/>
    <property type="project" value="UniProtKB-KW"/>
</dbReference>
<evidence type="ECO:0000256" key="12">
    <source>
        <dbReference type="RuleBase" id="RU000461"/>
    </source>
</evidence>
<comment type="similarity">
    <text evidence="2 12">Belongs to the cytochrome P450 family.</text>
</comment>
<gene>
    <name evidence="14" type="ORF">CTI12_AA456120</name>
</gene>
<comment type="caution">
    <text evidence="14">The sequence shown here is derived from an EMBL/GenBank/DDBJ whole genome shotgun (WGS) entry which is preliminary data.</text>
</comment>
<dbReference type="PRINTS" id="PR00463">
    <property type="entry name" value="EP450I"/>
</dbReference>
<keyword evidence="6 13" id="KW-1133">Transmembrane helix</keyword>
<dbReference type="EMBL" id="PKPP01009151">
    <property type="protein sequence ID" value="PWA48948.1"/>
    <property type="molecule type" value="Genomic_DNA"/>
</dbReference>
<keyword evidence="7 12" id="KW-0560">Oxidoreductase</keyword>
<dbReference type="SUPFAM" id="SSF48264">
    <property type="entry name" value="Cytochrome P450"/>
    <property type="match status" value="1"/>
</dbReference>
<evidence type="ECO:0000313" key="15">
    <source>
        <dbReference type="Proteomes" id="UP000245207"/>
    </source>
</evidence>
<evidence type="ECO:0000256" key="9">
    <source>
        <dbReference type="ARBA" id="ARBA00023033"/>
    </source>
</evidence>
<name>A0A2U1LIX1_ARTAN</name>
<dbReference type="GO" id="GO:0016705">
    <property type="term" value="F:oxidoreductase activity, acting on paired donors, with incorporation or reduction of molecular oxygen"/>
    <property type="evidence" value="ECO:0007669"/>
    <property type="project" value="InterPro"/>
</dbReference>
<keyword evidence="5 11" id="KW-0479">Metal-binding</keyword>
<proteinExistence type="inferred from homology"/>
<evidence type="ECO:0000313" key="14">
    <source>
        <dbReference type="EMBL" id="PWA48948.1"/>
    </source>
</evidence>
<dbReference type="Gene3D" id="1.10.630.10">
    <property type="entry name" value="Cytochrome P450"/>
    <property type="match status" value="1"/>
</dbReference>
<dbReference type="InterPro" id="IPR050665">
    <property type="entry name" value="Cytochrome_P450_Monooxygen"/>
</dbReference>
<dbReference type="InterPro" id="IPR017972">
    <property type="entry name" value="Cyt_P450_CS"/>
</dbReference>
<accession>A0A2U1LIX1</accession>
<dbReference type="FunFam" id="1.10.630.10:FF:000029">
    <property type="entry name" value="Cytochrome P450 734A1"/>
    <property type="match status" value="1"/>
</dbReference>
<keyword evidence="4 13" id="KW-0812">Transmembrane</keyword>
<dbReference type="GO" id="GO:0020037">
    <property type="term" value="F:heme binding"/>
    <property type="evidence" value="ECO:0007669"/>
    <property type="project" value="InterPro"/>
</dbReference>
<evidence type="ECO:0000256" key="1">
    <source>
        <dbReference type="ARBA" id="ARBA00004370"/>
    </source>
</evidence>
<evidence type="ECO:0000256" key="7">
    <source>
        <dbReference type="ARBA" id="ARBA00023002"/>
    </source>
</evidence>
<evidence type="ECO:0000256" key="8">
    <source>
        <dbReference type="ARBA" id="ARBA00023004"/>
    </source>
</evidence>
<dbReference type="InterPro" id="IPR001128">
    <property type="entry name" value="Cyt_P450"/>
</dbReference>
<evidence type="ECO:0000256" key="10">
    <source>
        <dbReference type="ARBA" id="ARBA00023136"/>
    </source>
</evidence>
<dbReference type="InterPro" id="IPR036396">
    <property type="entry name" value="Cyt_P450_sf"/>
</dbReference>
<sequence>MEINIGAWCGVGVIAILLWHAFGFLNWVWFKPKKIEKYLRKQGLKGSSYRFLYGDMKDMGKMIKEAKSKPISLSDDIVPRILPFHHKAVTSYGKVCFTWMGPRPMVHITEPAMVREIFVNNYQFQKPRGGNPYIKLLATGLVDAETHRWSKHRKIINPAFHVEKLKHMVPAFYTSCVEVINKWEEMLKNERSCEVDVWPYLQTLSADAISRTAFGSSFEEGKRVFELQREQAKLVMQLIQSVYIPGSRCISTKKNKRMKEIDREVKALIRGIIDKRVIAMKAGEHSNDDLLGILLDSNNQEIKQHGNSSSGLSIDEVIEECKLFYFAGQETTGNLLVWTMILLAQHKNWQARAREEVLLACGEKKPDIHKLNHLKIVTMIFNEVLRLYPPLVSLGRMIHEETKLGDITLPAGSILQMHTMFLHHDRDLWGDDVKDFNPERFSEGVLKATKGRASYFPFGGGPRICIGQNFALLEAKLALAMILQHFSVDLSPSYSHAPHSVITLQPQFGAHLILRKVPEI</sequence>
<feature type="transmembrane region" description="Helical" evidence="13">
    <location>
        <begin position="7"/>
        <end position="30"/>
    </location>
</feature>
<evidence type="ECO:0000256" key="6">
    <source>
        <dbReference type="ARBA" id="ARBA00022989"/>
    </source>
</evidence>
<comment type="subcellular location">
    <subcellularLocation>
        <location evidence="1">Membrane</location>
    </subcellularLocation>
</comment>
<dbReference type="PANTHER" id="PTHR24282">
    <property type="entry name" value="CYTOCHROME P450 FAMILY MEMBER"/>
    <property type="match status" value="1"/>
</dbReference>
<dbReference type="OrthoDB" id="1470350at2759"/>
<keyword evidence="10 13" id="KW-0472">Membrane</keyword>
<keyword evidence="9 12" id="KW-0503">Monooxygenase</keyword>
<dbReference type="PRINTS" id="PR00385">
    <property type="entry name" value="P450"/>
</dbReference>
<dbReference type="PANTHER" id="PTHR24282:SF254">
    <property type="entry name" value="CYTOCHROME P450 CYP72A219-LIKE"/>
    <property type="match status" value="1"/>
</dbReference>
<reference evidence="14 15" key="1">
    <citation type="journal article" date="2018" name="Mol. Plant">
        <title>The genome of Artemisia annua provides insight into the evolution of Asteraceae family and artemisinin biosynthesis.</title>
        <authorList>
            <person name="Shen Q."/>
            <person name="Zhang L."/>
            <person name="Liao Z."/>
            <person name="Wang S."/>
            <person name="Yan T."/>
            <person name="Shi P."/>
            <person name="Liu M."/>
            <person name="Fu X."/>
            <person name="Pan Q."/>
            <person name="Wang Y."/>
            <person name="Lv Z."/>
            <person name="Lu X."/>
            <person name="Zhang F."/>
            <person name="Jiang W."/>
            <person name="Ma Y."/>
            <person name="Chen M."/>
            <person name="Hao X."/>
            <person name="Li L."/>
            <person name="Tang Y."/>
            <person name="Lv G."/>
            <person name="Zhou Y."/>
            <person name="Sun X."/>
            <person name="Brodelius P.E."/>
            <person name="Rose J.K.C."/>
            <person name="Tang K."/>
        </authorList>
    </citation>
    <scope>NUCLEOTIDE SEQUENCE [LARGE SCALE GENOMIC DNA]</scope>
    <source>
        <strain evidence="15">cv. Huhao1</strain>
        <tissue evidence="14">Leaf</tissue>
    </source>
</reference>
<keyword evidence="3 11" id="KW-0349">Heme</keyword>
<dbReference type="Pfam" id="PF00067">
    <property type="entry name" value="p450"/>
    <property type="match status" value="1"/>
</dbReference>
<keyword evidence="8 11" id="KW-0408">Iron</keyword>
<organism evidence="14 15">
    <name type="scientific">Artemisia annua</name>
    <name type="common">Sweet wormwood</name>
    <dbReference type="NCBI Taxonomy" id="35608"/>
    <lineage>
        <taxon>Eukaryota</taxon>
        <taxon>Viridiplantae</taxon>
        <taxon>Streptophyta</taxon>
        <taxon>Embryophyta</taxon>
        <taxon>Tracheophyta</taxon>
        <taxon>Spermatophyta</taxon>
        <taxon>Magnoliopsida</taxon>
        <taxon>eudicotyledons</taxon>
        <taxon>Gunneridae</taxon>
        <taxon>Pentapetalae</taxon>
        <taxon>asterids</taxon>
        <taxon>campanulids</taxon>
        <taxon>Asterales</taxon>
        <taxon>Asteraceae</taxon>
        <taxon>Asteroideae</taxon>
        <taxon>Anthemideae</taxon>
        <taxon>Artemisiinae</taxon>
        <taxon>Artemisia</taxon>
    </lineage>
</organism>
<dbReference type="GO" id="GO:0016020">
    <property type="term" value="C:membrane"/>
    <property type="evidence" value="ECO:0007669"/>
    <property type="project" value="UniProtKB-SubCell"/>
</dbReference>
<evidence type="ECO:0000256" key="13">
    <source>
        <dbReference type="SAM" id="Phobius"/>
    </source>
</evidence>
<dbReference type="PROSITE" id="PS00086">
    <property type="entry name" value="CYTOCHROME_P450"/>
    <property type="match status" value="1"/>
</dbReference>
<dbReference type="CDD" id="cd20642">
    <property type="entry name" value="CYP72"/>
    <property type="match status" value="1"/>
</dbReference>
<dbReference type="AlphaFoldDB" id="A0A2U1LIX1"/>
<dbReference type="InterPro" id="IPR002401">
    <property type="entry name" value="Cyt_P450_E_grp-I"/>
</dbReference>
<evidence type="ECO:0000256" key="11">
    <source>
        <dbReference type="PIRSR" id="PIRSR602401-1"/>
    </source>
</evidence>
<evidence type="ECO:0000256" key="5">
    <source>
        <dbReference type="ARBA" id="ARBA00022723"/>
    </source>
</evidence>
<keyword evidence="15" id="KW-1185">Reference proteome</keyword>
<evidence type="ECO:0000256" key="2">
    <source>
        <dbReference type="ARBA" id="ARBA00010617"/>
    </source>
</evidence>
<dbReference type="STRING" id="35608.A0A2U1LIX1"/>
<comment type="cofactor">
    <cofactor evidence="11">
        <name>heme</name>
        <dbReference type="ChEBI" id="CHEBI:30413"/>
    </cofactor>
</comment>
<dbReference type="Proteomes" id="UP000245207">
    <property type="component" value="Unassembled WGS sequence"/>
</dbReference>
<dbReference type="GO" id="GO:0005506">
    <property type="term" value="F:iron ion binding"/>
    <property type="evidence" value="ECO:0007669"/>
    <property type="project" value="InterPro"/>
</dbReference>
<protein>
    <submittedName>
        <fullName evidence="14">Cytochrome P450</fullName>
    </submittedName>
</protein>